<dbReference type="Gene3D" id="3.40.50.720">
    <property type="entry name" value="NAD(P)-binding Rossmann-like Domain"/>
    <property type="match status" value="1"/>
</dbReference>
<reference evidence="4 5" key="1">
    <citation type="submission" date="2011-06" db="EMBL/GenBank/DDBJ databases">
        <title>The draft genome of Thiocapsa marina 5811.</title>
        <authorList>
            <consortium name="US DOE Joint Genome Institute (JGI-PGF)"/>
            <person name="Lucas S."/>
            <person name="Han J."/>
            <person name="Cheng J.-F."/>
            <person name="Goodwin L."/>
            <person name="Pitluck S."/>
            <person name="Peters L."/>
            <person name="Land M.L."/>
            <person name="Hauser L."/>
            <person name="Vogl K."/>
            <person name="Liu Z."/>
            <person name="Imhoff J."/>
            <person name="Thiel V."/>
            <person name="Frigaard N.-U."/>
            <person name="Bryant D."/>
            <person name="Woyke T.J."/>
        </authorList>
    </citation>
    <scope>NUCLEOTIDE SEQUENCE [LARGE SCALE GENOMIC DNA]</scope>
    <source>
        <strain evidence="4 5">5811</strain>
    </source>
</reference>
<dbReference type="EC" id="1.1.1.100" evidence="4"/>
<dbReference type="PANTHER" id="PTHR43477">
    <property type="entry name" value="DIHYDROANTICAPSIN 7-DEHYDROGENASE"/>
    <property type="match status" value="1"/>
</dbReference>
<dbReference type="RefSeq" id="WP_007192851.1">
    <property type="nucleotide sequence ID" value="NZ_AFWV01000006.1"/>
</dbReference>
<dbReference type="InterPro" id="IPR051122">
    <property type="entry name" value="SDR_DHRS6-like"/>
</dbReference>
<dbReference type="Pfam" id="PF13561">
    <property type="entry name" value="adh_short_C2"/>
    <property type="match status" value="1"/>
</dbReference>
<sequence length="255" mass="27035">MNSQEQGFCGLRVLVSGASSGIGRQIALELIQKGAHTILLGRRKEKLEETAQLSCAPDRAEVCVLDLTRLEDIGPAIGDLAGRLGRLYGLCHCAGVVQTLPLAASKPERVRAMLDLNFMAGLELARAITRRDILSETGGSILWIASIYAHVGAPGQIGYCASKGAITAAVRAMALELASRKVRVNSISPGMVSTDMTDAAASRMSKEQWAHIAALHPLGPGEPRDVARAAAFLLDPDNRWITGADLIIDGGFTLQ</sequence>
<evidence type="ECO:0000256" key="2">
    <source>
        <dbReference type="ARBA" id="ARBA00023002"/>
    </source>
</evidence>
<organism evidence="4 5">
    <name type="scientific">Thiocapsa marina 5811</name>
    <dbReference type="NCBI Taxonomy" id="768671"/>
    <lineage>
        <taxon>Bacteria</taxon>
        <taxon>Pseudomonadati</taxon>
        <taxon>Pseudomonadota</taxon>
        <taxon>Gammaproteobacteria</taxon>
        <taxon>Chromatiales</taxon>
        <taxon>Chromatiaceae</taxon>
        <taxon>Thiocapsa</taxon>
    </lineage>
</organism>
<dbReference type="CDD" id="cd05233">
    <property type="entry name" value="SDR_c"/>
    <property type="match status" value="1"/>
</dbReference>
<accession>F9UAT9</accession>
<dbReference type="STRING" id="768671.ThimaDRAFT_1975"/>
<dbReference type="SUPFAM" id="SSF51735">
    <property type="entry name" value="NAD(P)-binding Rossmann-fold domains"/>
    <property type="match status" value="1"/>
</dbReference>
<dbReference type="InterPro" id="IPR057326">
    <property type="entry name" value="KR_dom"/>
</dbReference>
<keyword evidence="2 4" id="KW-0560">Oxidoreductase</keyword>
<dbReference type="InterPro" id="IPR036291">
    <property type="entry name" value="NAD(P)-bd_dom_sf"/>
</dbReference>
<evidence type="ECO:0000313" key="5">
    <source>
        <dbReference type="Proteomes" id="UP000005459"/>
    </source>
</evidence>
<dbReference type="OrthoDB" id="9803628at2"/>
<dbReference type="eggNOG" id="COG1028">
    <property type="taxonomic scope" value="Bacteria"/>
</dbReference>
<proteinExistence type="inferred from homology"/>
<evidence type="ECO:0000256" key="1">
    <source>
        <dbReference type="ARBA" id="ARBA00006484"/>
    </source>
</evidence>
<dbReference type="PANTHER" id="PTHR43477:SF1">
    <property type="entry name" value="DIHYDROANTICAPSIN 7-DEHYDROGENASE"/>
    <property type="match status" value="1"/>
</dbReference>
<dbReference type="PRINTS" id="PR00081">
    <property type="entry name" value="GDHRDH"/>
</dbReference>
<dbReference type="EMBL" id="AFWV01000006">
    <property type="protein sequence ID" value="EGV18557.1"/>
    <property type="molecule type" value="Genomic_DNA"/>
</dbReference>
<evidence type="ECO:0000313" key="4">
    <source>
        <dbReference type="EMBL" id="EGV18557.1"/>
    </source>
</evidence>
<dbReference type="GO" id="GO:0004316">
    <property type="term" value="F:3-oxoacyl-[acyl-carrier-protein] reductase (NADPH) activity"/>
    <property type="evidence" value="ECO:0007669"/>
    <property type="project" value="UniProtKB-EC"/>
</dbReference>
<keyword evidence="5" id="KW-1185">Reference proteome</keyword>
<comment type="similarity">
    <text evidence="1">Belongs to the short-chain dehydrogenases/reductases (SDR) family.</text>
</comment>
<feature type="domain" description="Ketoreductase" evidence="3">
    <location>
        <begin position="11"/>
        <end position="212"/>
    </location>
</feature>
<name>F9UAT9_9GAMM</name>
<evidence type="ECO:0000259" key="3">
    <source>
        <dbReference type="SMART" id="SM00822"/>
    </source>
</evidence>
<dbReference type="SMART" id="SM00822">
    <property type="entry name" value="PKS_KR"/>
    <property type="match status" value="1"/>
</dbReference>
<dbReference type="FunFam" id="3.40.50.720:FF:000084">
    <property type="entry name" value="Short-chain dehydrogenase reductase"/>
    <property type="match status" value="1"/>
</dbReference>
<dbReference type="AlphaFoldDB" id="F9UAT9"/>
<dbReference type="Proteomes" id="UP000005459">
    <property type="component" value="Unassembled WGS sequence"/>
</dbReference>
<gene>
    <name evidence="4" type="ORF">ThimaDRAFT_1975</name>
</gene>
<protein>
    <submittedName>
        <fullName evidence="4">3-oxoacyl-(Acyl-carrier-protein) reductase</fullName>
        <ecNumber evidence="4">1.1.1.100</ecNumber>
    </submittedName>
</protein>
<dbReference type="InterPro" id="IPR002347">
    <property type="entry name" value="SDR_fam"/>
</dbReference>